<sequence>MVKRVSRQKAPMVSRGSNPAAAAKPTLSGRRFVGKTVLVSGGAGGMGRAAALRFAAEGGKVGILDILEKEGQEVERLIRDAGGSALFVKTDASKSKEVSAGIAKINKQFGPIDVLFNHAGTVTVRPFHLTTEAEYDRLMDINVRSAFLVCKAVVAQMLENGGGSIVITSSNGGEMGFALEAIYCMTKGALLQLTRSLSTEYRNHNIRCNAICPGFVKTAHGLREIKELDGLGQKWSDADLNAAQVRICEPEEAAAAALFLASDDASFINGAALYVDNGWFAKG</sequence>
<dbReference type="PRINTS" id="PR00080">
    <property type="entry name" value="SDRFAMILY"/>
</dbReference>
<gene>
    <name evidence="4" type="ORF">FRZ44_40980</name>
</gene>
<dbReference type="PROSITE" id="PS00061">
    <property type="entry name" value="ADH_SHORT"/>
    <property type="match status" value="1"/>
</dbReference>
<dbReference type="PANTHER" id="PTHR24321">
    <property type="entry name" value="DEHYDROGENASES, SHORT CHAIN"/>
    <property type="match status" value="1"/>
</dbReference>
<evidence type="ECO:0000313" key="5">
    <source>
        <dbReference type="Proteomes" id="UP000326202"/>
    </source>
</evidence>
<keyword evidence="2" id="KW-0560">Oxidoreductase</keyword>
<dbReference type="RefSeq" id="WP_225308368.1">
    <property type="nucleotide sequence ID" value="NZ_CP042906.1"/>
</dbReference>
<dbReference type="CDD" id="cd05233">
    <property type="entry name" value="SDR_c"/>
    <property type="match status" value="1"/>
</dbReference>
<protein>
    <submittedName>
        <fullName evidence="4">Oxidoreductase</fullName>
    </submittedName>
</protein>
<keyword evidence="5" id="KW-1185">Reference proteome</keyword>
<feature type="region of interest" description="Disordered" evidence="3">
    <location>
        <begin position="1"/>
        <end position="25"/>
    </location>
</feature>
<name>A0A5J6MNN1_9PROT</name>
<evidence type="ECO:0000256" key="3">
    <source>
        <dbReference type="SAM" id="MobiDB-lite"/>
    </source>
</evidence>
<dbReference type="GO" id="GO:0016491">
    <property type="term" value="F:oxidoreductase activity"/>
    <property type="evidence" value="ECO:0007669"/>
    <property type="project" value="UniProtKB-KW"/>
</dbReference>
<dbReference type="PRINTS" id="PR00081">
    <property type="entry name" value="GDHRDH"/>
</dbReference>
<dbReference type="InterPro" id="IPR036291">
    <property type="entry name" value="NAD(P)-bd_dom_sf"/>
</dbReference>
<dbReference type="FunFam" id="3.40.50.720:FF:000084">
    <property type="entry name" value="Short-chain dehydrogenase reductase"/>
    <property type="match status" value="1"/>
</dbReference>
<dbReference type="InterPro" id="IPR020904">
    <property type="entry name" value="Sc_DH/Rdtase_CS"/>
</dbReference>
<proteinExistence type="inferred from homology"/>
<dbReference type="Pfam" id="PF13561">
    <property type="entry name" value="adh_short_C2"/>
    <property type="match status" value="1"/>
</dbReference>
<evidence type="ECO:0000256" key="2">
    <source>
        <dbReference type="ARBA" id="ARBA00023002"/>
    </source>
</evidence>
<organism evidence="4 5">
    <name type="scientific">Hypericibacter terrae</name>
    <dbReference type="NCBI Taxonomy" id="2602015"/>
    <lineage>
        <taxon>Bacteria</taxon>
        <taxon>Pseudomonadati</taxon>
        <taxon>Pseudomonadota</taxon>
        <taxon>Alphaproteobacteria</taxon>
        <taxon>Rhodospirillales</taxon>
        <taxon>Dongiaceae</taxon>
        <taxon>Hypericibacter</taxon>
    </lineage>
</organism>
<dbReference type="SUPFAM" id="SSF51735">
    <property type="entry name" value="NAD(P)-binding Rossmann-fold domains"/>
    <property type="match status" value="1"/>
</dbReference>
<evidence type="ECO:0000313" key="4">
    <source>
        <dbReference type="EMBL" id="QEX18787.1"/>
    </source>
</evidence>
<dbReference type="Gene3D" id="3.40.50.720">
    <property type="entry name" value="NAD(P)-binding Rossmann-like Domain"/>
    <property type="match status" value="1"/>
</dbReference>
<dbReference type="AlphaFoldDB" id="A0A5J6MNN1"/>
<dbReference type="PANTHER" id="PTHR24321:SF11">
    <property type="entry name" value="BLR0893 PROTEIN"/>
    <property type="match status" value="1"/>
</dbReference>
<dbReference type="EMBL" id="CP042906">
    <property type="protein sequence ID" value="QEX18787.1"/>
    <property type="molecule type" value="Genomic_DNA"/>
</dbReference>
<dbReference type="InterPro" id="IPR002347">
    <property type="entry name" value="SDR_fam"/>
</dbReference>
<evidence type="ECO:0000256" key="1">
    <source>
        <dbReference type="ARBA" id="ARBA00006484"/>
    </source>
</evidence>
<dbReference type="Proteomes" id="UP000326202">
    <property type="component" value="Chromosome"/>
</dbReference>
<accession>A0A5J6MNN1</accession>
<reference evidence="4 5" key="1">
    <citation type="submission" date="2019-08" db="EMBL/GenBank/DDBJ databases">
        <title>Hyperibacter terrae gen. nov., sp. nov. and Hyperibacter viscosus sp. nov., two new members in the family Rhodospirillaceae isolated from the rhizosphere of Hypericum perforatum.</title>
        <authorList>
            <person name="Noviana Z."/>
        </authorList>
    </citation>
    <scope>NUCLEOTIDE SEQUENCE [LARGE SCALE GENOMIC DNA]</scope>
    <source>
        <strain evidence="4 5">R5913</strain>
    </source>
</reference>
<comment type="similarity">
    <text evidence="1">Belongs to the short-chain dehydrogenases/reductases (SDR) family.</text>
</comment>
<dbReference type="KEGG" id="htq:FRZ44_40980"/>